<feature type="transmembrane region" description="Helical" evidence="6">
    <location>
        <begin position="223"/>
        <end position="242"/>
    </location>
</feature>
<protein>
    <submittedName>
        <fullName evidence="8">MFS transporter</fullName>
    </submittedName>
</protein>
<dbReference type="Gene3D" id="1.20.1250.20">
    <property type="entry name" value="MFS general substrate transporter like domains"/>
    <property type="match status" value="1"/>
</dbReference>
<evidence type="ECO:0000256" key="1">
    <source>
        <dbReference type="ARBA" id="ARBA00004651"/>
    </source>
</evidence>
<keyword evidence="4 6" id="KW-1133">Transmembrane helix</keyword>
<keyword evidence="2" id="KW-1003">Cell membrane</keyword>
<feature type="transmembrane region" description="Helical" evidence="6">
    <location>
        <begin position="287"/>
        <end position="305"/>
    </location>
</feature>
<organism evidence="8 9">
    <name type="scientific">Nocardia acididurans</name>
    <dbReference type="NCBI Taxonomy" id="2802282"/>
    <lineage>
        <taxon>Bacteria</taxon>
        <taxon>Bacillati</taxon>
        <taxon>Actinomycetota</taxon>
        <taxon>Actinomycetes</taxon>
        <taxon>Mycobacteriales</taxon>
        <taxon>Nocardiaceae</taxon>
        <taxon>Nocardia</taxon>
    </lineage>
</organism>
<accession>A0ABS1MEH8</accession>
<feature type="transmembrane region" description="Helical" evidence="6">
    <location>
        <begin position="146"/>
        <end position="164"/>
    </location>
</feature>
<feature type="transmembrane region" description="Helical" evidence="6">
    <location>
        <begin position="21"/>
        <end position="39"/>
    </location>
</feature>
<evidence type="ECO:0000256" key="3">
    <source>
        <dbReference type="ARBA" id="ARBA00022692"/>
    </source>
</evidence>
<feature type="transmembrane region" description="Helical" evidence="6">
    <location>
        <begin position="257"/>
        <end position="275"/>
    </location>
</feature>
<dbReference type="Pfam" id="PF07690">
    <property type="entry name" value="MFS_1"/>
    <property type="match status" value="1"/>
</dbReference>
<feature type="transmembrane region" description="Helical" evidence="6">
    <location>
        <begin position="311"/>
        <end position="334"/>
    </location>
</feature>
<dbReference type="RefSeq" id="WP_201953997.1">
    <property type="nucleotide sequence ID" value="NZ_JAERRJ010000012.1"/>
</dbReference>
<dbReference type="InterPro" id="IPR050189">
    <property type="entry name" value="MFS_Efflux_Transporters"/>
</dbReference>
<evidence type="ECO:0000256" key="2">
    <source>
        <dbReference type="ARBA" id="ARBA00022475"/>
    </source>
</evidence>
<evidence type="ECO:0000313" key="9">
    <source>
        <dbReference type="Proteomes" id="UP000602198"/>
    </source>
</evidence>
<dbReference type="SUPFAM" id="SSF103473">
    <property type="entry name" value="MFS general substrate transporter"/>
    <property type="match status" value="1"/>
</dbReference>
<feature type="transmembrane region" description="Helical" evidence="6">
    <location>
        <begin position="176"/>
        <end position="196"/>
    </location>
</feature>
<dbReference type="CDD" id="cd17324">
    <property type="entry name" value="MFS_NepI_like"/>
    <property type="match status" value="1"/>
</dbReference>
<evidence type="ECO:0000256" key="6">
    <source>
        <dbReference type="SAM" id="Phobius"/>
    </source>
</evidence>
<feature type="transmembrane region" description="Helical" evidence="6">
    <location>
        <begin position="346"/>
        <end position="367"/>
    </location>
</feature>
<name>A0ABS1MEH8_9NOCA</name>
<feature type="transmembrane region" description="Helical" evidence="6">
    <location>
        <begin position="373"/>
        <end position="393"/>
    </location>
</feature>
<evidence type="ECO:0000259" key="7">
    <source>
        <dbReference type="PROSITE" id="PS50850"/>
    </source>
</evidence>
<feature type="transmembrane region" description="Helical" evidence="6">
    <location>
        <begin position="117"/>
        <end position="134"/>
    </location>
</feature>
<feature type="domain" description="Major facilitator superfamily (MFS) profile" evidence="7">
    <location>
        <begin position="22"/>
        <end position="398"/>
    </location>
</feature>
<feature type="transmembrane region" description="Helical" evidence="6">
    <location>
        <begin position="59"/>
        <end position="80"/>
    </location>
</feature>
<dbReference type="Proteomes" id="UP000602198">
    <property type="component" value="Unassembled WGS sequence"/>
</dbReference>
<comment type="caution">
    <text evidence="8">The sequence shown here is derived from an EMBL/GenBank/DDBJ whole genome shotgun (WGS) entry which is preliminary data.</text>
</comment>
<keyword evidence="9" id="KW-1185">Reference proteome</keyword>
<dbReference type="PANTHER" id="PTHR43124">
    <property type="entry name" value="PURINE EFFLUX PUMP PBUE"/>
    <property type="match status" value="1"/>
</dbReference>
<dbReference type="PANTHER" id="PTHR43124:SF3">
    <property type="entry name" value="CHLORAMPHENICOL EFFLUX PUMP RV0191"/>
    <property type="match status" value="1"/>
</dbReference>
<dbReference type="InterPro" id="IPR020846">
    <property type="entry name" value="MFS_dom"/>
</dbReference>
<dbReference type="InterPro" id="IPR011701">
    <property type="entry name" value="MFS"/>
</dbReference>
<evidence type="ECO:0000313" key="8">
    <source>
        <dbReference type="EMBL" id="MBL1078505.1"/>
    </source>
</evidence>
<dbReference type="EMBL" id="JAERRJ010000012">
    <property type="protein sequence ID" value="MBL1078505.1"/>
    <property type="molecule type" value="Genomic_DNA"/>
</dbReference>
<keyword evidence="3 6" id="KW-0812">Transmembrane</keyword>
<evidence type="ECO:0000256" key="5">
    <source>
        <dbReference type="ARBA" id="ARBA00023136"/>
    </source>
</evidence>
<sequence>MSTTVEQLPPPTDSASAERWGAVWCLSLGIFVIVTAEILPIGLLPEIGAEFGVSHGTTGLLMTLPGILAAVSAPLVTIATSRVDRRIMLVALLITLVVANLMCASAPAFWVLLGGRALLGVVIGGFWSIGAGLSPRLVRSAATAKATAVIFAAVPAGSVIGVPAGTELGRLAGWRWSFVVLGVGTALVAGALAYTLPRLPAIRITSGAVLLTLLRKRGTGVHAGLLVTAMIVIAHFGAYTYVTPFLRETTGVGEQTVSVYLLLYGVAGIAGTAVAGRTLARGPRATFTAAAALIATTTLLLPVLGQQAFAVVAALLVWGLAYGMVPACSQTWFARSAPQHPEAATVLFTSSFQFTLAAGALLGGLVVDASSTATVMACAGALAILTAGAAWALGSPARWRSSGTD</sequence>
<gene>
    <name evidence="8" type="ORF">JK358_29280</name>
</gene>
<dbReference type="PROSITE" id="PS50850">
    <property type="entry name" value="MFS"/>
    <property type="match status" value="1"/>
</dbReference>
<reference evidence="8 9" key="1">
    <citation type="submission" date="2021-01" db="EMBL/GenBank/DDBJ databases">
        <title>WGS of actinomycetes isolated from Thailand.</title>
        <authorList>
            <person name="Thawai C."/>
        </authorList>
    </citation>
    <scope>NUCLEOTIDE SEQUENCE [LARGE SCALE GENOMIC DNA]</scope>
    <source>
        <strain evidence="8 9">LPG 2</strain>
    </source>
</reference>
<feature type="transmembrane region" description="Helical" evidence="6">
    <location>
        <begin position="87"/>
        <end position="111"/>
    </location>
</feature>
<evidence type="ECO:0000256" key="4">
    <source>
        <dbReference type="ARBA" id="ARBA00022989"/>
    </source>
</evidence>
<keyword evidence="5 6" id="KW-0472">Membrane</keyword>
<dbReference type="InterPro" id="IPR036259">
    <property type="entry name" value="MFS_trans_sf"/>
</dbReference>
<proteinExistence type="predicted"/>
<comment type="subcellular location">
    <subcellularLocation>
        <location evidence="1">Cell membrane</location>
        <topology evidence="1">Multi-pass membrane protein</topology>
    </subcellularLocation>
</comment>